<evidence type="ECO:0000313" key="2">
    <source>
        <dbReference type="Proteomes" id="UP000799755"/>
    </source>
</evidence>
<dbReference type="EMBL" id="MU003514">
    <property type="protein sequence ID" value="KAF2468654.1"/>
    <property type="molecule type" value="Genomic_DNA"/>
</dbReference>
<comment type="caution">
    <text evidence="1">The sequence shown here is derived from an EMBL/GenBank/DDBJ whole genome shotgun (WGS) entry which is preliminary data.</text>
</comment>
<keyword evidence="2" id="KW-1185">Reference proteome</keyword>
<dbReference type="Proteomes" id="UP000799755">
    <property type="component" value="Unassembled WGS sequence"/>
</dbReference>
<sequence>MLLLRRRFSRDAAALAWVRRSHMKHVTEFTRPVFPQLVTPMEQLGNVLPKVQQELPLSESLEVALLNMYTEITIFYAYAITFFRSNPNATTSRTAWSMFSTRFNESMSNLQLYSRKVGEIADMMRLPNEIHTAETVEVINSLQKLMISDSGKPCHIIPYGLSLKFYGRSAEEEELKNFLDPRSDGDNLKVAAICGIGGIGKTQLALNYANTSRETFQAIAWIQADTQTKLVQSLSTFASKLGLLKKEGGEDDYQSVQKVRDWLNNSGKAFLLVFDNVEDSRILSQIWPASNKGSIIITSRSLAVAARRAKKIMQLKSFDDDMATGILYDLTGLQPADEADAKAAKEICELIGGLPLAMAHMSSLIQDRGYTYEEFLALYKKHTERIFVKDQSQIDYEHTLNTVWDLSFQSLSQNARVLLEFLSLFDPDMIPERLLIGTRAENLESRLKFLSDDFDFGEVVSELITKTSLICRLTTSKSISMHRLVKFAMLIRVPEDEQTLYLDNAIQLLYHAFPNTWDQRGPQQGHGWRSWETCSAIVPHLSSLMSLQNQYNMKATNTEVFAELIFRIGTYLWENEQPTTAKSFFEYSLTLDLDPNSRICAQAYRILGHINLDVAQPRAALSAYQKALVVREKIEEPDSPAIAEVYDSIACSYSEIGDVTLALEYLAKADAINFVQFNETSARTQAIYSLAYLRGNQPEKALEALNLCWKLQNKTEEEISISQYPKHAGDIVLLARIQYALGRKEEGQRLASKSITIRRGIFGAKGPHVADSIFIVAQMLVAESELLVSARMFREIIDMSRDMVEMRGHLARALWFLASVEDRLDNPSEVERLRREAKVERGRIQGREAPDEDTDEAFMSLVGWMLW</sequence>
<organism evidence="1 2">
    <name type="scientific">Lindgomyces ingoldianus</name>
    <dbReference type="NCBI Taxonomy" id="673940"/>
    <lineage>
        <taxon>Eukaryota</taxon>
        <taxon>Fungi</taxon>
        <taxon>Dikarya</taxon>
        <taxon>Ascomycota</taxon>
        <taxon>Pezizomycotina</taxon>
        <taxon>Dothideomycetes</taxon>
        <taxon>Pleosporomycetidae</taxon>
        <taxon>Pleosporales</taxon>
        <taxon>Lindgomycetaceae</taxon>
        <taxon>Lindgomyces</taxon>
    </lineage>
</organism>
<reference evidence="1" key="1">
    <citation type="journal article" date="2020" name="Stud. Mycol.">
        <title>101 Dothideomycetes genomes: a test case for predicting lifestyles and emergence of pathogens.</title>
        <authorList>
            <person name="Haridas S."/>
            <person name="Albert R."/>
            <person name="Binder M."/>
            <person name="Bloem J."/>
            <person name="Labutti K."/>
            <person name="Salamov A."/>
            <person name="Andreopoulos B."/>
            <person name="Baker S."/>
            <person name="Barry K."/>
            <person name="Bills G."/>
            <person name="Bluhm B."/>
            <person name="Cannon C."/>
            <person name="Castanera R."/>
            <person name="Culley D."/>
            <person name="Daum C."/>
            <person name="Ezra D."/>
            <person name="Gonzalez J."/>
            <person name="Henrissat B."/>
            <person name="Kuo A."/>
            <person name="Liang C."/>
            <person name="Lipzen A."/>
            <person name="Lutzoni F."/>
            <person name="Magnuson J."/>
            <person name="Mondo S."/>
            <person name="Nolan M."/>
            <person name="Ohm R."/>
            <person name="Pangilinan J."/>
            <person name="Park H.-J."/>
            <person name="Ramirez L."/>
            <person name="Alfaro M."/>
            <person name="Sun H."/>
            <person name="Tritt A."/>
            <person name="Yoshinaga Y."/>
            <person name="Zwiers L.-H."/>
            <person name="Turgeon B."/>
            <person name="Goodwin S."/>
            <person name="Spatafora J."/>
            <person name="Crous P."/>
            <person name="Grigoriev I."/>
        </authorList>
    </citation>
    <scope>NUCLEOTIDE SEQUENCE</scope>
    <source>
        <strain evidence="1">ATCC 200398</strain>
    </source>
</reference>
<evidence type="ECO:0000313" key="1">
    <source>
        <dbReference type="EMBL" id="KAF2468654.1"/>
    </source>
</evidence>
<gene>
    <name evidence="1" type="ORF">BDR25DRAFT_335130</name>
</gene>
<accession>A0ACB6QNU4</accession>
<proteinExistence type="predicted"/>
<protein>
    <submittedName>
        <fullName evidence="1">Uncharacterized protein</fullName>
    </submittedName>
</protein>
<name>A0ACB6QNU4_9PLEO</name>